<comment type="subcellular location">
    <subcellularLocation>
        <location evidence="1 9">Cell membrane</location>
        <topology evidence="1 9">Single-pass membrane protein</topology>
    </subcellularLocation>
</comment>
<keyword evidence="5 9" id="KW-0653">Protein transport</keyword>
<proteinExistence type="inferred from homology"/>
<dbReference type="PANTHER" id="PTHR42982">
    <property type="entry name" value="SEC-INDEPENDENT PROTEIN TRANSLOCASE PROTEIN TATA"/>
    <property type="match status" value="1"/>
</dbReference>
<keyword evidence="7 9" id="KW-0811">Translocation</keyword>
<dbReference type="EMBL" id="JAUDCF010000001">
    <property type="protein sequence ID" value="MDM8144580.1"/>
    <property type="molecule type" value="Genomic_DNA"/>
</dbReference>
<evidence type="ECO:0000256" key="4">
    <source>
        <dbReference type="ARBA" id="ARBA00022692"/>
    </source>
</evidence>
<keyword evidence="11" id="KW-1185">Reference proteome</keyword>
<feature type="transmembrane region" description="Helical" evidence="9">
    <location>
        <begin position="6"/>
        <end position="22"/>
    </location>
</feature>
<evidence type="ECO:0000256" key="1">
    <source>
        <dbReference type="ARBA" id="ARBA00004162"/>
    </source>
</evidence>
<evidence type="ECO:0000313" key="11">
    <source>
        <dbReference type="Proteomes" id="UP001228403"/>
    </source>
</evidence>
<accession>A0ABT7U271</accession>
<keyword evidence="4 9" id="KW-0812">Transmembrane</keyword>
<dbReference type="Proteomes" id="UP001228403">
    <property type="component" value="Unassembled WGS sequence"/>
</dbReference>
<comment type="subunit">
    <text evidence="9">Forms a complex with TatC.</text>
</comment>
<comment type="function">
    <text evidence="9">Part of the twin-arginine translocation (Tat) system that transports large folded proteins containing a characteristic twin-arginine motif in their signal peptide across membranes. TatA could form the protein-conducting channel of the Tat system.</text>
</comment>
<keyword evidence="2 9" id="KW-0813">Transport</keyword>
<protein>
    <recommendedName>
        <fullName evidence="9">Sec-independent protein translocase protein TatA</fullName>
    </recommendedName>
</protein>
<evidence type="ECO:0000256" key="2">
    <source>
        <dbReference type="ARBA" id="ARBA00022448"/>
    </source>
</evidence>
<dbReference type="InterPro" id="IPR006312">
    <property type="entry name" value="TatA/E"/>
</dbReference>
<dbReference type="PRINTS" id="PR01506">
    <property type="entry name" value="TATBPROTEIN"/>
</dbReference>
<gene>
    <name evidence="9" type="primary">tatA</name>
    <name evidence="10" type="ORF">QUW02_01305</name>
</gene>
<comment type="similarity">
    <text evidence="9">Belongs to the TatA/E family.</text>
</comment>
<evidence type="ECO:0000256" key="7">
    <source>
        <dbReference type="ARBA" id="ARBA00023010"/>
    </source>
</evidence>
<dbReference type="PANTHER" id="PTHR42982:SF1">
    <property type="entry name" value="SEC-INDEPENDENT PROTEIN TRANSLOCASE PROTEIN TATA"/>
    <property type="match status" value="1"/>
</dbReference>
<evidence type="ECO:0000256" key="6">
    <source>
        <dbReference type="ARBA" id="ARBA00022989"/>
    </source>
</evidence>
<evidence type="ECO:0000313" key="10">
    <source>
        <dbReference type="EMBL" id="MDM8144580.1"/>
    </source>
</evidence>
<keyword evidence="8 9" id="KW-0472">Membrane</keyword>
<reference evidence="10 11" key="1">
    <citation type="submission" date="2023-06" db="EMBL/GenBank/DDBJ databases">
        <authorList>
            <person name="Zeman M."/>
            <person name="Kubasova T."/>
            <person name="Jahodarova E."/>
            <person name="Nykrynova M."/>
            <person name="Rychlik I."/>
        </authorList>
    </citation>
    <scope>NUCLEOTIDE SEQUENCE [LARGE SCALE GENOMIC DNA]</scope>
    <source>
        <strain evidence="10 11">ET4</strain>
    </source>
</reference>
<keyword evidence="3 9" id="KW-1003">Cell membrane</keyword>
<name>A0ABT7U271_9BACE</name>
<dbReference type="Gene3D" id="1.20.5.3310">
    <property type="match status" value="1"/>
</dbReference>
<dbReference type="NCBIfam" id="TIGR01411">
    <property type="entry name" value="tatAE"/>
    <property type="match status" value="1"/>
</dbReference>
<evidence type="ECO:0000256" key="5">
    <source>
        <dbReference type="ARBA" id="ARBA00022927"/>
    </source>
</evidence>
<sequence length="57" mass="6415">MFGIGTQEILFIVLIVLLFFGGKKIPELMKGLGKGVRSFREGMNQIENDPETTDKKE</sequence>
<evidence type="ECO:0000256" key="3">
    <source>
        <dbReference type="ARBA" id="ARBA00022475"/>
    </source>
</evidence>
<dbReference type="HAMAP" id="MF_00236">
    <property type="entry name" value="TatA_E"/>
    <property type="match status" value="1"/>
</dbReference>
<keyword evidence="6 9" id="KW-1133">Transmembrane helix</keyword>
<evidence type="ECO:0000256" key="8">
    <source>
        <dbReference type="ARBA" id="ARBA00023136"/>
    </source>
</evidence>
<organism evidence="10 11">
    <name type="scientific">Bacteroides eggerthii</name>
    <dbReference type="NCBI Taxonomy" id="28111"/>
    <lineage>
        <taxon>Bacteria</taxon>
        <taxon>Pseudomonadati</taxon>
        <taxon>Bacteroidota</taxon>
        <taxon>Bacteroidia</taxon>
        <taxon>Bacteroidales</taxon>
        <taxon>Bacteroidaceae</taxon>
        <taxon>Bacteroides</taxon>
    </lineage>
</organism>
<dbReference type="InterPro" id="IPR003369">
    <property type="entry name" value="TatA/B/E"/>
</dbReference>
<reference evidence="11" key="2">
    <citation type="submission" date="2023-07" db="EMBL/GenBank/DDBJ databases">
        <title>Identification and characterization of horizontal gene transfer across gut microbiota members of farm animals based on homology search.</title>
        <authorList>
            <person name="Schwarzerova J."/>
            <person name="Nykrynova M."/>
            <person name="Jureckova K."/>
            <person name="Cejkova D."/>
            <person name="Rychlik I."/>
        </authorList>
    </citation>
    <scope>NUCLEOTIDE SEQUENCE [LARGE SCALE GENOMIC DNA]</scope>
    <source>
        <strain evidence="11">ET4</strain>
    </source>
</reference>
<dbReference type="Pfam" id="PF02416">
    <property type="entry name" value="TatA_B_E"/>
    <property type="match status" value="1"/>
</dbReference>
<comment type="caution">
    <text evidence="10">The sequence shown here is derived from an EMBL/GenBank/DDBJ whole genome shotgun (WGS) entry which is preliminary data.</text>
</comment>
<evidence type="ECO:0000256" key="9">
    <source>
        <dbReference type="HAMAP-Rule" id="MF_00236"/>
    </source>
</evidence>